<evidence type="ECO:0000256" key="7">
    <source>
        <dbReference type="SAM" id="MobiDB-lite"/>
    </source>
</evidence>
<dbReference type="SMR" id="Q4DYJ6"/>
<dbReference type="PROSITE" id="PS50011">
    <property type="entry name" value="PROTEIN_KINASE_DOM"/>
    <property type="match status" value="1"/>
</dbReference>
<feature type="compositionally biased region" description="Basic and acidic residues" evidence="7">
    <location>
        <begin position="484"/>
        <end position="494"/>
    </location>
</feature>
<feature type="compositionally biased region" description="Low complexity" evidence="7">
    <location>
        <begin position="559"/>
        <end position="569"/>
    </location>
</feature>
<reference evidence="11 12" key="1">
    <citation type="journal article" date="2005" name="Science">
        <title>The genome sequence of Trypanosoma cruzi, etiologic agent of Chagas disease.</title>
        <authorList>
            <person name="El-Sayed N.M."/>
            <person name="Myler P.J."/>
            <person name="Bartholomeu D.C."/>
            <person name="Nilsson D."/>
            <person name="Aggarwal G."/>
            <person name="Tran A.N."/>
            <person name="Ghedin E."/>
            <person name="Worthey E.A."/>
            <person name="Delcher A.L."/>
            <person name="Blandin G."/>
            <person name="Westenberger S.J."/>
            <person name="Caler E."/>
            <person name="Cerqueira G.C."/>
            <person name="Branche C."/>
            <person name="Haas B."/>
            <person name="Anupama A."/>
            <person name="Arner E."/>
            <person name="Aslund L."/>
            <person name="Attipoe P."/>
            <person name="Bontempi E."/>
            <person name="Bringaud F."/>
            <person name="Burton P."/>
            <person name="Cadag E."/>
            <person name="Campbell D.A."/>
            <person name="Carrington M."/>
            <person name="Crabtree J."/>
            <person name="Darban H."/>
            <person name="da Silveira J.F."/>
            <person name="de Jong P."/>
            <person name="Edwards K."/>
            <person name="Englund P.T."/>
            <person name="Fazelina G."/>
            <person name="Feldblyum T."/>
            <person name="Ferella M."/>
            <person name="Frasch A.C."/>
            <person name="Gull K."/>
            <person name="Horn D."/>
            <person name="Hou L."/>
            <person name="Huang Y."/>
            <person name="Kindlund E."/>
            <person name="Klingbeil M."/>
            <person name="Kluge S."/>
            <person name="Koo H."/>
            <person name="Lacerda D."/>
            <person name="Levin M.J."/>
            <person name="Lorenzi H."/>
            <person name="Louie T."/>
            <person name="Machado C.R."/>
            <person name="McCulloch R."/>
            <person name="McKenna A."/>
            <person name="Mizuno Y."/>
            <person name="Mottram J.C."/>
            <person name="Nelson S."/>
            <person name="Ochaya S."/>
            <person name="Osoegawa K."/>
            <person name="Pai G."/>
            <person name="Parsons M."/>
            <person name="Pentony M."/>
            <person name="Pettersson U."/>
            <person name="Pop M."/>
            <person name="Ramirez J.L."/>
            <person name="Rinta J."/>
            <person name="Robertson L."/>
            <person name="Salzberg S.L."/>
            <person name="Sanchez D.O."/>
            <person name="Seyler A."/>
            <person name="Sharma R."/>
            <person name="Shetty J."/>
            <person name="Simpson A.J."/>
            <person name="Sisk E."/>
            <person name="Tammi M.T."/>
            <person name="Tarleton R."/>
            <person name="Teixeira S."/>
            <person name="Van Aken S."/>
            <person name="Vogt C."/>
            <person name="Ward P.N."/>
            <person name="Wickstead B."/>
            <person name="Wortman J."/>
            <person name="White O."/>
            <person name="Fraser C.M."/>
            <person name="Stuart K.D."/>
            <person name="Andersson B."/>
        </authorList>
    </citation>
    <scope>NUCLEOTIDE SEQUENCE [LARGE SCALE GENOMIC DNA]</scope>
    <source>
        <strain evidence="11 12">CL Brener</strain>
    </source>
</reference>
<feature type="transmembrane region" description="Helical" evidence="8">
    <location>
        <begin position="12"/>
        <end position="32"/>
    </location>
</feature>
<dbReference type="SUPFAM" id="SSF74924">
    <property type="entry name" value="Cap-Gly domain"/>
    <property type="match status" value="1"/>
</dbReference>
<feature type="compositionally biased region" description="Low complexity" evidence="7">
    <location>
        <begin position="586"/>
        <end position="608"/>
    </location>
</feature>
<protein>
    <submittedName>
        <fullName evidence="11">Protein kinase, putative</fullName>
    </submittedName>
</protein>
<dbReference type="GO" id="GO:0004674">
    <property type="term" value="F:protein serine/threonine kinase activity"/>
    <property type="evidence" value="ECO:0007669"/>
    <property type="project" value="UniProtKB-KW"/>
</dbReference>
<feature type="transmembrane region" description="Helical" evidence="8">
    <location>
        <begin position="38"/>
        <end position="71"/>
    </location>
</feature>
<feature type="compositionally biased region" description="Low complexity" evidence="7">
    <location>
        <begin position="622"/>
        <end position="638"/>
    </location>
</feature>
<dbReference type="SUPFAM" id="SSF56112">
    <property type="entry name" value="Protein kinase-like (PK-like)"/>
    <property type="match status" value="1"/>
</dbReference>
<evidence type="ECO:0000313" key="11">
    <source>
        <dbReference type="EMBL" id="EAN97613.1"/>
    </source>
</evidence>
<dbReference type="OMA" id="VAQACKM"/>
<evidence type="ECO:0000259" key="9">
    <source>
        <dbReference type="PROSITE" id="PS50011"/>
    </source>
</evidence>
<evidence type="ECO:0000256" key="5">
    <source>
        <dbReference type="ARBA" id="ARBA00022840"/>
    </source>
</evidence>
<evidence type="ECO:0000256" key="6">
    <source>
        <dbReference type="PROSITE-ProRule" id="PRU10141"/>
    </source>
</evidence>
<dbReference type="InterPro" id="IPR000719">
    <property type="entry name" value="Prot_kinase_dom"/>
</dbReference>
<dbReference type="PROSITE" id="PS00108">
    <property type="entry name" value="PROTEIN_KINASE_ST"/>
    <property type="match status" value="1"/>
</dbReference>
<dbReference type="SMART" id="SM01052">
    <property type="entry name" value="CAP_GLY"/>
    <property type="match status" value="1"/>
</dbReference>
<evidence type="ECO:0000313" key="12">
    <source>
        <dbReference type="Proteomes" id="UP000002296"/>
    </source>
</evidence>
<dbReference type="SMART" id="SM00220">
    <property type="entry name" value="S_TKc"/>
    <property type="match status" value="1"/>
</dbReference>
<feature type="compositionally biased region" description="Polar residues" evidence="7">
    <location>
        <begin position="539"/>
        <end position="551"/>
    </location>
</feature>
<dbReference type="PROSITE" id="PS00107">
    <property type="entry name" value="PROTEIN_KINASE_ATP"/>
    <property type="match status" value="1"/>
</dbReference>
<feature type="region of interest" description="Disordered" evidence="7">
    <location>
        <begin position="484"/>
        <end position="641"/>
    </location>
</feature>
<keyword evidence="8" id="KW-1133">Transmembrane helix</keyword>
<keyword evidence="5 6" id="KW-0067">ATP-binding</keyword>
<gene>
    <name evidence="11" type="ORF">Tc00.1047053506211.220</name>
</gene>
<dbReference type="InterPro" id="IPR011009">
    <property type="entry name" value="Kinase-like_dom_sf"/>
</dbReference>
<dbReference type="AlphaFoldDB" id="Q4DYJ6"/>
<dbReference type="Pfam" id="PF01302">
    <property type="entry name" value="CAP_GLY"/>
    <property type="match status" value="1"/>
</dbReference>
<evidence type="ECO:0000256" key="4">
    <source>
        <dbReference type="ARBA" id="ARBA00022777"/>
    </source>
</evidence>
<dbReference type="Proteomes" id="UP000002296">
    <property type="component" value="Unassembled WGS sequence"/>
</dbReference>
<keyword evidence="3 6" id="KW-0547">Nucleotide-binding</keyword>
<name>Q4DYJ6_TRYCC</name>
<dbReference type="InterPro" id="IPR008271">
    <property type="entry name" value="Ser/Thr_kinase_AS"/>
</dbReference>
<dbReference type="eggNOG" id="KOG0032">
    <property type="taxonomic scope" value="Eukaryota"/>
</dbReference>
<keyword evidence="1" id="KW-0723">Serine/threonine-protein kinase</keyword>
<feature type="domain" description="CAP-Gly" evidence="10">
    <location>
        <begin position="668"/>
        <end position="713"/>
    </location>
</feature>
<dbReference type="GO" id="GO:0005524">
    <property type="term" value="F:ATP binding"/>
    <property type="evidence" value="ECO:0007669"/>
    <property type="project" value="UniProtKB-UniRule"/>
</dbReference>
<dbReference type="Pfam" id="PF00069">
    <property type="entry name" value="Pkinase"/>
    <property type="match status" value="1"/>
</dbReference>
<proteinExistence type="predicted"/>
<keyword evidence="12" id="KW-1185">Reference proteome</keyword>
<feature type="domain" description="Protein kinase" evidence="9">
    <location>
        <begin position="118"/>
        <end position="423"/>
    </location>
</feature>
<dbReference type="STRING" id="353153.Q4DYJ6"/>
<dbReference type="PROSITE" id="PS50245">
    <property type="entry name" value="CAP_GLY_2"/>
    <property type="match status" value="1"/>
</dbReference>
<evidence type="ECO:0000256" key="1">
    <source>
        <dbReference type="ARBA" id="ARBA00022527"/>
    </source>
</evidence>
<dbReference type="InterPro" id="IPR050205">
    <property type="entry name" value="CDPK_Ser/Thr_kinases"/>
</dbReference>
<feature type="binding site" evidence="6">
    <location>
        <position position="155"/>
    </location>
    <ligand>
        <name>ATP</name>
        <dbReference type="ChEBI" id="CHEBI:30616"/>
    </ligand>
</feature>
<evidence type="ECO:0000256" key="8">
    <source>
        <dbReference type="SAM" id="Phobius"/>
    </source>
</evidence>
<evidence type="ECO:0000256" key="2">
    <source>
        <dbReference type="ARBA" id="ARBA00022679"/>
    </source>
</evidence>
<dbReference type="PANTHER" id="PTHR24349">
    <property type="entry name" value="SERINE/THREONINE-PROTEIN KINASE"/>
    <property type="match status" value="1"/>
</dbReference>
<comment type="caution">
    <text evidence="11">The sequence shown here is derived from an EMBL/GenBank/DDBJ whole genome shotgun (WGS) entry which is preliminary data.</text>
</comment>
<dbReference type="FunFam" id="1.10.510.10:FF:000976">
    <property type="entry name" value="Associated kinase of Tb14-3-3"/>
    <property type="match status" value="1"/>
</dbReference>
<dbReference type="InterPro" id="IPR017441">
    <property type="entry name" value="Protein_kinase_ATP_BS"/>
</dbReference>
<accession>Q4DYJ6</accession>
<dbReference type="InParanoid" id="Q4DYJ6"/>
<sequence length="720" mass="80469">MVTRRGDALMLTLFFFFLSPFLLHFIFLLLLLYSHLMFFLLVLLFLLFIYLFLFFLMSLLALCVFICGFLYSSYNTPAYHSCFFFLYFLTTQMEVINSQETPDQQKTGITRVEDKYLIDEDAVVGRGAWSVVKRCTPIAPYEPPALRPGMKVVVKIIEKEYLISLTKGNVERAMAEVKREIDVLRHVPAHENIVTFLEYIETEKEFLLFFEEVQCGDLCEIILQAPEGKLTEEKAKHYTYQTIKAVLHCHIHDVIHRDIKPENLLVSDDDNIKLTDFGLAKRSKGVCTSAEPRDLLDPVALCMPYPGAERIIGKRVVCSDVIGTPRYGSPEMFYAKFTQTYYDGFKADTWSVGVVTYITLSGSFPYSAAAHAPEKEVFRTIMDTALPEPPGISSDALDFIQRLLNKDPHKRISLYDALTHPWLEGVAHPRGSVTVPRLIEKFPSLEVTEVCNVFDKEAQALHQCIRLLQRENQRLRDEQEKWEDAVAKREREARGTSTPRRAETPSGGSRVRGARTTAASSVMRVGSPSRTGVRPGRSSIAQESSNGSTRRMSAHRVSARSPLARSAASTVRRGTPVRAGVTTPMRSGTPSRTTGRSTSTTRGVSRPTNGVTPSTSLAHRASTPGRTGTRSTTPSRSSVLSHVTSAKELQIGETVTYKGYRAIVRFNGPTAFGAGIWIGLEMMEGNEGTNDGSSFIDKKQYFTCPKGKGVFVRASQVKKL</sequence>
<dbReference type="InterPro" id="IPR036859">
    <property type="entry name" value="CAP-Gly_dom_sf"/>
</dbReference>
<keyword evidence="4 11" id="KW-0418">Kinase</keyword>
<dbReference type="Gene3D" id="2.30.30.190">
    <property type="entry name" value="CAP Gly-rich-like domain"/>
    <property type="match status" value="1"/>
</dbReference>
<dbReference type="KEGG" id="tcr:506211.220"/>
<evidence type="ECO:0000256" key="3">
    <source>
        <dbReference type="ARBA" id="ARBA00022741"/>
    </source>
</evidence>
<dbReference type="InterPro" id="IPR000938">
    <property type="entry name" value="CAP-Gly_domain"/>
</dbReference>
<dbReference type="Gene3D" id="1.10.510.10">
    <property type="entry name" value="Transferase(Phosphotransferase) domain 1"/>
    <property type="match status" value="1"/>
</dbReference>
<dbReference type="PaxDb" id="353153-Q4DYJ6"/>
<keyword evidence="8" id="KW-0472">Membrane</keyword>
<keyword evidence="2" id="KW-0808">Transferase</keyword>
<keyword evidence="8" id="KW-0812">Transmembrane</keyword>
<evidence type="ECO:0000259" key="10">
    <source>
        <dbReference type="PROSITE" id="PS50245"/>
    </source>
</evidence>
<organism evidence="11 12">
    <name type="scientific">Trypanosoma cruzi (strain CL Brener)</name>
    <dbReference type="NCBI Taxonomy" id="353153"/>
    <lineage>
        <taxon>Eukaryota</taxon>
        <taxon>Discoba</taxon>
        <taxon>Euglenozoa</taxon>
        <taxon>Kinetoplastea</taxon>
        <taxon>Metakinetoplastina</taxon>
        <taxon>Trypanosomatida</taxon>
        <taxon>Trypanosomatidae</taxon>
        <taxon>Trypanosoma</taxon>
        <taxon>Schizotrypanum</taxon>
    </lineage>
</organism>
<dbReference type="GeneID" id="3551892"/>
<dbReference type="EMBL" id="AAHK01000092">
    <property type="protein sequence ID" value="EAN97613.1"/>
    <property type="molecule type" value="Genomic_DNA"/>
</dbReference>
<dbReference type="RefSeq" id="XP_819464.1">
    <property type="nucleotide sequence ID" value="XM_814371.1"/>
</dbReference>